<dbReference type="Pfam" id="PF20114">
    <property type="entry name" value="DUF6504"/>
    <property type="match status" value="1"/>
</dbReference>
<evidence type="ECO:0000259" key="3">
    <source>
        <dbReference type="Pfam" id="PF00817"/>
    </source>
</evidence>
<feature type="domain" description="UmuC" evidence="3">
    <location>
        <begin position="126"/>
        <end position="237"/>
    </location>
</feature>
<evidence type="ECO:0000313" key="6">
    <source>
        <dbReference type="Proteomes" id="UP000502502"/>
    </source>
</evidence>
<organism evidence="5 6">
    <name type="scientific">Sphingomonas sinipercae</name>
    <dbReference type="NCBI Taxonomy" id="2714944"/>
    <lineage>
        <taxon>Bacteria</taxon>
        <taxon>Pseudomonadati</taxon>
        <taxon>Pseudomonadota</taxon>
        <taxon>Alphaproteobacteria</taxon>
        <taxon>Sphingomonadales</taxon>
        <taxon>Sphingomonadaceae</taxon>
        <taxon>Sphingomonas</taxon>
    </lineage>
</organism>
<dbReference type="Proteomes" id="UP000502502">
    <property type="component" value="Chromosome"/>
</dbReference>
<evidence type="ECO:0000259" key="4">
    <source>
        <dbReference type="Pfam" id="PF20114"/>
    </source>
</evidence>
<keyword evidence="6" id="KW-1185">Reference proteome</keyword>
<protein>
    <submittedName>
        <fullName evidence="5">DNA polymerase Y family protein</fullName>
    </submittedName>
</protein>
<dbReference type="GO" id="GO:0006281">
    <property type="term" value="P:DNA repair"/>
    <property type="evidence" value="ECO:0007669"/>
    <property type="project" value="InterPro"/>
</dbReference>
<dbReference type="PANTHER" id="PTHR35369:SF2">
    <property type="entry name" value="BLR3025 PROTEIN"/>
    <property type="match status" value="1"/>
</dbReference>
<proteinExistence type="predicted"/>
<sequence>MKRVASLILPALSIERLRRTGFSPPPEPVPRPSLDAALPLDPPRPQDCSCPRGGGWRPGARWASREARQAEIDSLPAHQRPPMRMLGRRSEAAKSLQFPREGGPGAPQGAATGATLATTHRSGQRVVLAAVSAEAAALGLAPGMAATHARMLVPELQLKDSEPEADAALLTRLALFAARRWTPNAAIADAHSLWLDLSGVTHLFGGEQAMCARILRFCARAGFTARIAVAGTTGAAHALARFSGQPVTICANGDEADAIAPLPPAALRLDEAALSAARRFGVASVGELLQMPRGPLGRRFGKHTLTRIDQAIGRAAEPFLPVVPREAPSATLRLLEPVATPEAIAQVSEDLASILARRLAELGLGARRIRLVCERVDNEDQALVIGMAGATRDPAHLAKLLAMKVEAIEPGFGIEAMHLIAIRCDPLGPKQIGSDEDSCLPPLVDRIAGRIGETHVFRSSALESDVPERSVRRVAALATPAEWPRDWPRPIRLLARPERVDKVIAELPDQPPLRFSWRGRTYRVRKADGPERIFGEWWRRSGEADAVRDYFQVEDEGGGRFWLFRRGDGVDSKTGDLSWWMHGLFG</sequence>
<name>A0A6G7ZKF4_9SPHN</name>
<dbReference type="InterPro" id="IPR043502">
    <property type="entry name" value="DNA/RNA_pol_sf"/>
</dbReference>
<dbReference type="InterPro" id="IPR045443">
    <property type="entry name" value="DUF6504"/>
</dbReference>
<dbReference type="SUPFAM" id="SSF56672">
    <property type="entry name" value="DNA/RNA polymerases"/>
    <property type="match status" value="1"/>
</dbReference>
<dbReference type="AlphaFoldDB" id="A0A6G7ZKF4"/>
<dbReference type="InterPro" id="IPR001126">
    <property type="entry name" value="UmuC"/>
</dbReference>
<dbReference type="RefSeq" id="WP_166091843.1">
    <property type="nucleotide sequence ID" value="NZ_CP049871.1"/>
</dbReference>
<reference evidence="5 6" key="1">
    <citation type="submission" date="2020-03" db="EMBL/GenBank/DDBJ databases">
        <title>Sphingomonas sp. nov., isolated from fish.</title>
        <authorList>
            <person name="Hyun D.-W."/>
            <person name="Bae J.-W."/>
        </authorList>
    </citation>
    <scope>NUCLEOTIDE SEQUENCE [LARGE SCALE GENOMIC DNA]</scope>
    <source>
        <strain evidence="5 6">HDW15C</strain>
    </source>
</reference>
<keyword evidence="1" id="KW-0227">DNA damage</keyword>
<dbReference type="EMBL" id="CP049871">
    <property type="protein sequence ID" value="QIL01390.1"/>
    <property type="molecule type" value="Genomic_DNA"/>
</dbReference>
<dbReference type="PANTHER" id="PTHR35369">
    <property type="entry name" value="BLR3025 PROTEIN-RELATED"/>
    <property type="match status" value="1"/>
</dbReference>
<dbReference type="InterPro" id="IPR050356">
    <property type="entry name" value="SulA_CellDiv_inhibitor"/>
</dbReference>
<feature type="region of interest" description="Disordered" evidence="2">
    <location>
        <begin position="19"/>
        <end position="67"/>
    </location>
</feature>
<dbReference type="Pfam" id="PF00817">
    <property type="entry name" value="IMS"/>
    <property type="match status" value="1"/>
</dbReference>
<evidence type="ECO:0000313" key="5">
    <source>
        <dbReference type="EMBL" id="QIL01390.1"/>
    </source>
</evidence>
<gene>
    <name evidence="5" type="ORF">G7078_00325</name>
</gene>
<accession>A0A6G7ZKF4</accession>
<evidence type="ECO:0000256" key="1">
    <source>
        <dbReference type="ARBA" id="ARBA00022763"/>
    </source>
</evidence>
<dbReference type="CDD" id="cd03468">
    <property type="entry name" value="PolY_like"/>
    <property type="match status" value="1"/>
</dbReference>
<evidence type="ECO:0000256" key="2">
    <source>
        <dbReference type="SAM" id="MobiDB-lite"/>
    </source>
</evidence>
<feature type="domain" description="DUF6504" evidence="4">
    <location>
        <begin position="504"/>
        <end position="581"/>
    </location>
</feature>
<dbReference type="KEGG" id="ssin:G7078_00325"/>
<feature type="region of interest" description="Disordered" evidence="2">
    <location>
        <begin position="89"/>
        <end position="112"/>
    </location>
</feature>